<sequence>MKPFRTLCIAAMLAATVASPAFAAKVDDPSLYTAEALKKNLILGKTTKEQVRAIYGEPTYVSRSSAKDGGYEKSWSYRPSESHGEKIRSTVTGVFRSMLPGAYTGAAVNEAQEHGVGARNVKDFGLSVEFDSKGVVTDYDQNEHNKSKDAL</sequence>
<dbReference type="EMBL" id="CXOK01000010">
    <property type="protein sequence ID" value="CTP83862.1"/>
    <property type="molecule type" value="Genomic_DNA"/>
</dbReference>
<evidence type="ECO:0000313" key="3">
    <source>
        <dbReference type="Proteomes" id="UP000041247"/>
    </source>
</evidence>
<evidence type="ECO:0008006" key="4">
    <source>
        <dbReference type="Google" id="ProtNLM"/>
    </source>
</evidence>
<protein>
    <recommendedName>
        <fullName evidence="4">Secreted protein</fullName>
    </recommendedName>
</protein>
<gene>
    <name evidence="2" type="ORF">XTPLMG728_0348</name>
</gene>
<evidence type="ECO:0000313" key="2">
    <source>
        <dbReference type="EMBL" id="CTP83862.1"/>
    </source>
</evidence>
<reference evidence="2 3" key="1">
    <citation type="submission" date="2015-07" db="EMBL/GenBank/DDBJ databases">
        <authorList>
            <person name="Noorani M."/>
        </authorList>
    </citation>
    <scope>NUCLEOTIDE SEQUENCE [LARGE SCALE GENOMIC DNA]</scope>
    <source>
        <strain evidence="2">LMG728</strain>
    </source>
</reference>
<accession>A0A0K2ZFV5</accession>
<evidence type="ECO:0000256" key="1">
    <source>
        <dbReference type="SAM" id="SignalP"/>
    </source>
</evidence>
<keyword evidence="1" id="KW-0732">Signal</keyword>
<dbReference type="AlphaFoldDB" id="A0A0K2ZFV5"/>
<proteinExistence type="predicted"/>
<dbReference type="RefSeq" id="WP_237653921.1">
    <property type="nucleotide sequence ID" value="NZ_CP076250.1"/>
</dbReference>
<dbReference type="Proteomes" id="UP000041247">
    <property type="component" value="Unassembled WGS sequence"/>
</dbReference>
<feature type="chain" id="PRO_5005492311" description="Secreted protein" evidence="1">
    <location>
        <begin position="24"/>
        <end position="151"/>
    </location>
</feature>
<organism evidence="2 3">
    <name type="scientific">Xanthomonas graminis pv. poae</name>
    <dbReference type="NCBI Taxonomy" id="227946"/>
    <lineage>
        <taxon>Bacteria</taxon>
        <taxon>Pseudomonadati</taxon>
        <taxon>Pseudomonadota</taxon>
        <taxon>Gammaproteobacteria</taxon>
        <taxon>Lysobacterales</taxon>
        <taxon>Lysobacteraceae</taxon>
        <taxon>Xanthomonas</taxon>
        <taxon>Xanthomonas translucens group</taxon>
        <taxon>Xanthomonas graminis</taxon>
    </lineage>
</organism>
<name>A0A0K2ZFV5_9XANT</name>
<feature type="signal peptide" evidence="1">
    <location>
        <begin position="1"/>
        <end position="23"/>
    </location>
</feature>